<keyword evidence="3" id="KW-1185">Reference proteome</keyword>
<dbReference type="PANTHER" id="PTHR46213">
    <property type="entry name" value="TRANSCRIPTIONAL ACTIVATOR DEMETER"/>
    <property type="match status" value="1"/>
</dbReference>
<dbReference type="InterPro" id="IPR011257">
    <property type="entry name" value="DNA_glycosylase"/>
</dbReference>
<dbReference type="SUPFAM" id="SSF48150">
    <property type="entry name" value="DNA-glycosylase"/>
    <property type="match status" value="1"/>
</dbReference>
<feature type="region of interest" description="Disordered" evidence="1">
    <location>
        <begin position="94"/>
        <end position="143"/>
    </location>
</feature>
<dbReference type="GO" id="GO:0035514">
    <property type="term" value="F:DNA demethylase activity"/>
    <property type="evidence" value="ECO:0007669"/>
    <property type="project" value="InterPro"/>
</dbReference>
<feature type="region of interest" description="Disordered" evidence="1">
    <location>
        <begin position="214"/>
        <end position="236"/>
    </location>
</feature>
<name>A0A392MNS2_9FABA</name>
<accession>A0A392MNS2</accession>
<dbReference type="GO" id="GO:0141166">
    <property type="term" value="P:chromosomal 5-methylcytosine DNA demethylation pathway"/>
    <property type="evidence" value="ECO:0007669"/>
    <property type="project" value="InterPro"/>
</dbReference>
<feature type="non-terminal residue" evidence="2">
    <location>
        <position position="1"/>
    </location>
</feature>
<evidence type="ECO:0000313" key="2">
    <source>
        <dbReference type="EMBL" id="MCH88288.1"/>
    </source>
</evidence>
<dbReference type="Gene3D" id="1.10.340.30">
    <property type="entry name" value="Hypothetical protein, domain 2"/>
    <property type="match status" value="1"/>
</dbReference>
<protein>
    <submittedName>
        <fullName evidence="2">Protein ROS1-like</fullName>
    </submittedName>
</protein>
<evidence type="ECO:0000313" key="3">
    <source>
        <dbReference type="Proteomes" id="UP000265520"/>
    </source>
</evidence>
<dbReference type="GO" id="GO:0019104">
    <property type="term" value="F:DNA N-glycosylase activity"/>
    <property type="evidence" value="ECO:0007669"/>
    <property type="project" value="InterPro"/>
</dbReference>
<proteinExistence type="predicted"/>
<comment type="caution">
    <text evidence="2">The sequence shown here is derived from an EMBL/GenBank/DDBJ whole genome shotgun (WGS) entry which is preliminary data.</text>
</comment>
<organism evidence="2 3">
    <name type="scientific">Trifolium medium</name>
    <dbReference type="NCBI Taxonomy" id="97028"/>
    <lineage>
        <taxon>Eukaryota</taxon>
        <taxon>Viridiplantae</taxon>
        <taxon>Streptophyta</taxon>
        <taxon>Embryophyta</taxon>
        <taxon>Tracheophyta</taxon>
        <taxon>Spermatophyta</taxon>
        <taxon>Magnoliopsida</taxon>
        <taxon>eudicotyledons</taxon>
        <taxon>Gunneridae</taxon>
        <taxon>Pentapetalae</taxon>
        <taxon>rosids</taxon>
        <taxon>fabids</taxon>
        <taxon>Fabales</taxon>
        <taxon>Fabaceae</taxon>
        <taxon>Papilionoideae</taxon>
        <taxon>50 kb inversion clade</taxon>
        <taxon>NPAAA clade</taxon>
        <taxon>Hologalegina</taxon>
        <taxon>IRL clade</taxon>
        <taxon>Trifolieae</taxon>
        <taxon>Trifolium</taxon>
    </lineage>
</organism>
<sequence>CHSPMVMIEEGEEKSRYGARKDLNDIVSSQSSVISYQISGDFSNDQNPEKIGSCSDSNSEIEDLSSTAKYNGCGSFCKLLEMVSSTKFYEVNSQRSESTENMRNGNAIESSFPPHNSGAREVNCSDPFKTEASSSGILKNKDRNEMNMPSFQIAESAGYVAVTHSPTIASQVHPQEQSNHMQQQSFFNISRQTHDLIQKERDLNLGDHKEVVRSETNEISSAPIKSKTKSQVQEEKDNFDWDSLRIKAQAKAGKREKTEDTMDSLDWEAVRCADVGDIANTIKERGMNNRLAERIQKFLNRVVEDHGSIDLEWLRDVPPDQAKEYLLSVRGLGLKSVECVRLLTLHHLAFPQYAWDGYHSSHCLSHYSCIS</sequence>
<dbReference type="InterPro" id="IPR044811">
    <property type="entry name" value="DME/ROS1"/>
</dbReference>
<dbReference type="AlphaFoldDB" id="A0A392MNS2"/>
<gene>
    <name evidence="2" type="ORF">A2U01_0009172</name>
</gene>
<dbReference type="GO" id="GO:0006281">
    <property type="term" value="P:DNA repair"/>
    <property type="evidence" value="ECO:0007669"/>
    <property type="project" value="InterPro"/>
</dbReference>
<dbReference type="PANTHER" id="PTHR46213:SF26">
    <property type="entry name" value="HHH-GPD BASE EXCISION DNA REPAIR FAMILY PROTEIN"/>
    <property type="match status" value="1"/>
</dbReference>
<dbReference type="Proteomes" id="UP000265520">
    <property type="component" value="Unassembled WGS sequence"/>
</dbReference>
<evidence type="ECO:0000256" key="1">
    <source>
        <dbReference type="SAM" id="MobiDB-lite"/>
    </source>
</evidence>
<feature type="compositionally biased region" description="Polar residues" evidence="1">
    <location>
        <begin position="94"/>
        <end position="109"/>
    </location>
</feature>
<dbReference type="EMBL" id="LXQA010013880">
    <property type="protein sequence ID" value="MCH88288.1"/>
    <property type="molecule type" value="Genomic_DNA"/>
</dbReference>
<reference evidence="2 3" key="1">
    <citation type="journal article" date="2018" name="Front. Plant Sci.">
        <title>Red Clover (Trifolium pratense) and Zigzag Clover (T. medium) - A Picture of Genomic Similarities and Differences.</title>
        <authorList>
            <person name="Dluhosova J."/>
            <person name="Istvanek J."/>
            <person name="Nedelnik J."/>
            <person name="Repkova J."/>
        </authorList>
    </citation>
    <scope>NUCLEOTIDE SEQUENCE [LARGE SCALE GENOMIC DNA]</scope>
    <source>
        <strain evidence="3">cv. 10/8</strain>
        <tissue evidence="2">Leaf</tissue>
    </source>
</reference>